<dbReference type="InterPro" id="IPR050595">
    <property type="entry name" value="Bact_response_regulator"/>
</dbReference>
<accession>A0A4R8LH44</accession>
<gene>
    <name evidence="4" type="ORF">BX592_12159</name>
</gene>
<dbReference type="PANTHER" id="PTHR44591:SF25">
    <property type="entry name" value="CHEMOTAXIS TWO-COMPONENT RESPONSE REGULATOR"/>
    <property type="match status" value="1"/>
</dbReference>
<dbReference type="InterPro" id="IPR001789">
    <property type="entry name" value="Sig_transdc_resp-reg_receiver"/>
</dbReference>
<feature type="modified residue" description="4-aspartylphosphate" evidence="2">
    <location>
        <position position="58"/>
    </location>
</feature>
<evidence type="ECO:0000256" key="2">
    <source>
        <dbReference type="PROSITE-ProRule" id="PRU00169"/>
    </source>
</evidence>
<dbReference type="SMART" id="SM00448">
    <property type="entry name" value="REC"/>
    <property type="match status" value="1"/>
</dbReference>
<dbReference type="GO" id="GO:0000160">
    <property type="term" value="P:phosphorelay signal transduction system"/>
    <property type="evidence" value="ECO:0007669"/>
    <property type="project" value="InterPro"/>
</dbReference>
<reference evidence="4 5" key="1">
    <citation type="submission" date="2019-03" db="EMBL/GenBank/DDBJ databases">
        <title>Genomic Encyclopedia of Type Strains, Phase III (KMG-III): the genomes of soil and plant-associated and newly described type strains.</title>
        <authorList>
            <person name="Whitman W."/>
        </authorList>
    </citation>
    <scope>NUCLEOTIDE SEQUENCE [LARGE SCALE GENOMIC DNA]</scope>
    <source>
        <strain evidence="4 5">LMG 29544</strain>
    </source>
</reference>
<keyword evidence="5" id="KW-1185">Reference proteome</keyword>
<evidence type="ECO:0000256" key="1">
    <source>
        <dbReference type="ARBA" id="ARBA00022553"/>
    </source>
</evidence>
<comment type="caution">
    <text evidence="4">The sequence shown here is derived from an EMBL/GenBank/DDBJ whole genome shotgun (WGS) entry which is preliminary data.</text>
</comment>
<dbReference type="Pfam" id="PF00072">
    <property type="entry name" value="Response_reg"/>
    <property type="match status" value="1"/>
</dbReference>
<dbReference type="RefSeq" id="WP_208327969.1">
    <property type="nucleotide sequence ID" value="NZ_JBHLUW010000037.1"/>
</dbReference>
<proteinExistence type="predicted"/>
<dbReference type="Gene3D" id="3.40.50.2300">
    <property type="match status" value="1"/>
</dbReference>
<dbReference type="InterPro" id="IPR011006">
    <property type="entry name" value="CheY-like_superfamily"/>
</dbReference>
<name>A0A4R8LH44_9BURK</name>
<dbReference type="PANTHER" id="PTHR44591">
    <property type="entry name" value="STRESS RESPONSE REGULATOR PROTEIN 1"/>
    <property type="match status" value="1"/>
</dbReference>
<protein>
    <submittedName>
        <fullName evidence="4">Response regulator receiver domain-containing protein</fullName>
    </submittedName>
</protein>
<dbReference type="Proteomes" id="UP000295509">
    <property type="component" value="Unassembled WGS sequence"/>
</dbReference>
<dbReference type="EMBL" id="SORE01000021">
    <property type="protein sequence ID" value="TDY42488.1"/>
    <property type="molecule type" value="Genomic_DNA"/>
</dbReference>
<dbReference type="AlphaFoldDB" id="A0A4R8LH44"/>
<evidence type="ECO:0000313" key="4">
    <source>
        <dbReference type="EMBL" id="TDY42488.1"/>
    </source>
</evidence>
<organism evidence="4 5">
    <name type="scientific">Paraburkholderia rhizosphaerae</name>
    <dbReference type="NCBI Taxonomy" id="480658"/>
    <lineage>
        <taxon>Bacteria</taxon>
        <taxon>Pseudomonadati</taxon>
        <taxon>Pseudomonadota</taxon>
        <taxon>Betaproteobacteria</taxon>
        <taxon>Burkholderiales</taxon>
        <taxon>Burkholderiaceae</taxon>
        <taxon>Paraburkholderia</taxon>
    </lineage>
</organism>
<evidence type="ECO:0000259" key="3">
    <source>
        <dbReference type="PROSITE" id="PS50110"/>
    </source>
</evidence>
<feature type="domain" description="Response regulatory" evidence="3">
    <location>
        <begin position="9"/>
        <end position="123"/>
    </location>
</feature>
<sequence length="133" mass="14418">MPSLLPSQVVSIIDDDDSVRLATANLLRSFGVQSRTFISVEAFLASECVDHTACVISDMQMPGMSGIDLQTALRERRLPIPMVFITAFPDHELRSVAEANGATCFLTKPVDGETILACIDRAINREPCGGHRG</sequence>
<dbReference type="SUPFAM" id="SSF52172">
    <property type="entry name" value="CheY-like"/>
    <property type="match status" value="1"/>
</dbReference>
<dbReference type="PROSITE" id="PS50110">
    <property type="entry name" value="RESPONSE_REGULATORY"/>
    <property type="match status" value="1"/>
</dbReference>
<evidence type="ECO:0000313" key="5">
    <source>
        <dbReference type="Proteomes" id="UP000295509"/>
    </source>
</evidence>
<keyword evidence="1 2" id="KW-0597">Phosphoprotein</keyword>